<gene>
    <name evidence="2" type="ORF">SCABRO_01658</name>
</gene>
<dbReference type="GO" id="GO:0035438">
    <property type="term" value="F:cyclic-di-GMP binding"/>
    <property type="evidence" value="ECO:0007669"/>
    <property type="project" value="InterPro"/>
</dbReference>
<accession>A0A0B0EHM4</accession>
<name>A0A0B0EHM4_9BACT</name>
<sequence>MSEKNDNSDESRNAVRIPDSFTINYNIVTQKEYNKKASLYISRRTANRSAAISSDAQAFVFDWSHIEAEVDFDPVLVKILFYLDQKVDKVISNQEKILKKFDTVEEVQDKSEAAECIDISGSGVRMLVAEELKPGSLLELTIEPPINPPIQIILLGKLSRVCQSKDKENDGFEASITFTAVNEDDRENLIKYIFQRQRELISSRKKSEGLSASA</sequence>
<dbReference type="InterPro" id="IPR009875">
    <property type="entry name" value="PilZ_domain"/>
</dbReference>
<dbReference type="EMBL" id="JRYO01000118">
    <property type="protein sequence ID" value="KHE92567.1"/>
    <property type="molecule type" value="Genomic_DNA"/>
</dbReference>
<dbReference type="Proteomes" id="UP000030652">
    <property type="component" value="Unassembled WGS sequence"/>
</dbReference>
<evidence type="ECO:0000259" key="1">
    <source>
        <dbReference type="Pfam" id="PF07238"/>
    </source>
</evidence>
<feature type="domain" description="PilZ" evidence="1">
    <location>
        <begin position="109"/>
        <end position="195"/>
    </location>
</feature>
<dbReference type="AlphaFoldDB" id="A0A0B0EHM4"/>
<evidence type="ECO:0000313" key="3">
    <source>
        <dbReference type="Proteomes" id="UP000030652"/>
    </source>
</evidence>
<reference evidence="2 3" key="1">
    <citation type="submission" date="2014-10" db="EMBL/GenBank/DDBJ databases">
        <title>Draft genome of anammox bacterium scalindua brodae, obtained using differential coverage binning of sequence data from two enrichment reactors.</title>
        <authorList>
            <person name="Speth D.R."/>
            <person name="Russ L."/>
            <person name="Kartal B."/>
            <person name="Op den Camp H.J."/>
            <person name="Dutilh B.E."/>
            <person name="Jetten M.S."/>
        </authorList>
    </citation>
    <scope>NUCLEOTIDE SEQUENCE [LARGE SCALE GENOMIC DNA]</scope>
    <source>
        <strain evidence="2">RU1</strain>
    </source>
</reference>
<evidence type="ECO:0000313" key="2">
    <source>
        <dbReference type="EMBL" id="KHE92567.1"/>
    </source>
</evidence>
<proteinExistence type="predicted"/>
<organism evidence="2 3">
    <name type="scientific">Candidatus Scalindua brodae</name>
    <dbReference type="NCBI Taxonomy" id="237368"/>
    <lineage>
        <taxon>Bacteria</taxon>
        <taxon>Pseudomonadati</taxon>
        <taxon>Planctomycetota</taxon>
        <taxon>Candidatus Brocadiia</taxon>
        <taxon>Candidatus Brocadiales</taxon>
        <taxon>Candidatus Scalinduaceae</taxon>
        <taxon>Candidatus Scalindua</taxon>
    </lineage>
</organism>
<comment type="caution">
    <text evidence="2">The sequence shown here is derived from an EMBL/GenBank/DDBJ whole genome shotgun (WGS) entry which is preliminary data.</text>
</comment>
<dbReference type="Gene3D" id="2.40.10.220">
    <property type="entry name" value="predicted glycosyltransferase like domains"/>
    <property type="match status" value="1"/>
</dbReference>
<protein>
    <submittedName>
        <fullName evidence="2">PilZ domain protein</fullName>
    </submittedName>
</protein>
<dbReference type="Pfam" id="PF07238">
    <property type="entry name" value="PilZ"/>
    <property type="match status" value="1"/>
</dbReference>